<dbReference type="GO" id="GO:0005886">
    <property type="term" value="C:plasma membrane"/>
    <property type="evidence" value="ECO:0007669"/>
    <property type="project" value="UniProtKB-SubCell"/>
</dbReference>
<evidence type="ECO:0000256" key="5">
    <source>
        <dbReference type="ARBA" id="ARBA00022553"/>
    </source>
</evidence>
<dbReference type="SMART" id="SM00388">
    <property type="entry name" value="HisKA"/>
    <property type="match status" value="1"/>
</dbReference>
<keyword evidence="7 11" id="KW-0812">Transmembrane</keyword>
<dbReference type="Pfam" id="PF17202">
    <property type="entry name" value="sCache_3_3"/>
    <property type="match status" value="1"/>
</dbReference>
<protein>
    <recommendedName>
        <fullName evidence="3">histidine kinase</fullName>
        <ecNumber evidence="3">2.7.13.3</ecNumber>
    </recommendedName>
</protein>
<dbReference type="GO" id="GO:0000155">
    <property type="term" value="F:phosphorelay sensor kinase activity"/>
    <property type="evidence" value="ECO:0007669"/>
    <property type="project" value="InterPro"/>
</dbReference>
<dbReference type="PANTHER" id="PTHR43065">
    <property type="entry name" value="SENSOR HISTIDINE KINASE"/>
    <property type="match status" value="1"/>
</dbReference>
<evidence type="ECO:0000256" key="6">
    <source>
        <dbReference type="ARBA" id="ARBA00022679"/>
    </source>
</evidence>
<dbReference type="PROSITE" id="PS50885">
    <property type="entry name" value="HAMP"/>
    <property type="match status" value="1"/>
</dbReference>
<gene>
    <name evidence="14" type="primary">zraS_1</name>
    <name evidence="14" type="ORF">MGA5115_01107</name>
    <name evidence="15" type="ORF">MGA5116_01261</name>
</gene>
<feature type="transmembrane region" description="Helical" evidence="11">
    <location>
        <begin position="319"/>
        <end position="342"/>
    </location>
</feature>
<comment type="catalytic activity">
    <reaction evidence="1">
        <text>ATP + protein L-histidine = ADP + protein N-phospho-L-histidine.</text>
        <dbReference type="EC" id="2.7.13.3"/>
    </reaction>
</comment>
<feature type="domain" description="Histidine kinase" evidence="12">
    <location>
        <begin position="454"/>
        <end position="665"/>
    </location>
</feature>
<dbReference type="InterPro" id="IPR005467">
    <property type="entry name" value="His_kinase_dom"/>
</dbReference>
<keyword evidence="9 11" id="KW-1133">Transmembrane helix</keyword>
<dbReference type="CDD" id="cd06225">
    <property type="entry name" value="HAMP"/>
    <property type="match status" value="1"/>
</dbReference>
<dbReference type="InterPro" id="IPR003594">
    <property type="entry name" value="HATPase_dom"/>
</dbReference>
<dbReference type="PROSITE" id="PS50109">
    <property type="entry name" value="HIS_KIN"/>
    <property type="match status" value="1"/>
</dbReference>
<dbReference type="SMART" id="SM00387">
    <property type="entry name" value="HATPase_c"/>
    <property type="match status" value="1"/>
</dbReference>
<comment type="subcellular location">
    <subcellularLocation>
        <location evidence="2">Cell membrane</location>
        <topology evidence="2">Multi-pass membrane protein</topology>
    </subcellularLocation>
</comment>
<keyword evidence="5" id="KW-0597">Phosphoprotein</keyword>
<keyword evidence="6 14" id="KW-0808">Transferase</keyword>
<evidence type="ECO:0000256" key="1">
    <source>
        <dbReference type="ARBA" id="ARBA00000085"/>
    </source>
</evidence>
<dbReference type="Pfam" id="PF02518">
    <property type="entry name" value="HATPase_c"/>
    <property type="match status" value="1"/>
</dbReference>
<dbReference type="SUPFAM" id="SSF158472">
    <property type="entry name" value="HAMP domain-like"/>
    <property type="match status" value="1"/>
</dbReference>
<evidence type="ECO:0000256" key="10">
    <source>
        <dbReference type="ARBA" id="ARBA00023136"/>
    </source>
</evidence>
<dbReference type="InterPro" id="IPR043056">
    <property type="entry name" value="LuxQ-periplasm_N"/>
</dbReference>
<keyword evidence="10 11" id="KW-0472">Membrane</keyword>
<dbReference type="SUPFAM" id="SSF55874">
    <property type="entry name" value="ATPase domain of HSP90 chaperone/DNA topoisomerase II/histidine kinase"/>
    <property type="match status" value="1"/>
</dbReference>
<dbReference type="EC" id="2.7.13.3" evidence="3"/>
<dbReference type="Gene3D" id="1.10.287.130">
    <property type="match status" value="1"/>
</dbReference>
<keyword evidence="8" id="KW-0418">Kinase</keyword>
<dbReference type="InterPro" id="IPR033463">
    <property type="entry name" value="sCache_3"/>
</dbReference>
<organism evidence="14 17">
    <name type="scientific">Marinomonas gallaica</name>
    <dbReference type="NCBI Taxonomy" id="1806667"/>
    <lineage>
        <taxon>Bacteria</taxon>
        <taxon>Pseudomonadati</taxon>
        <taxon>Pseudomonadota</taxon>
        <taxon>Gammaproteobacteria</taxon>
        <taxon>Oceanospirillales</taxon>
        <taxon>Oceanospirillaceae</taxon>
        <taxon>Marinomonas</taxon>
    </lineage>
</organism>
<dbReference type="InterPro" id="IPR036097">
    <property type="entry name" value="HisK_dim/P_sf"/>
</dbReference>
<dbReference type="Proteomes" id="UP000092840">
    <property type="component" value="Unassembled WGS sequence"/>
</dbReference>
<evidence type="ECO:0000256" key="9">
    <source>
        <dbReference type="ARBA" id="ARBA00022989"/>
    </source>
</evidence>
<dbReference type="Proteomes" id="UP000092871">
    <property type="component" value="Unassembled WGS sequence"/>
</dbReference>
<dbReference type="InterPro" id="IPR004358">
    <property type="entry name" value="Sig_transdc_His_kin-like_C"/>
</dbReference>
<keyword evidence="16" id="KW-1185">Reference proteome</keyword>
<dbReference type="PRINTS" id="PR00344">
    <property type="entry name" value="BCTRLSENSOR"/>
</dbReference>
<dbReference type="InterPro" id="IPR003661">
    <property type="entry name" value="HisK_dim/P_dom"/>
</dbReference>
<dbReference type="Gene3D" id="3.30.450.220">
    <property type="entry name" value="LuxQ periplasmic domain, N-terminal subdomain"/>
    <property type="match status" value="1"/>
</dbReference>
<evidence type="ECO:0000259" key="12">
    <source>
        <dbReference type="PROSITE" id="PS50109"/>
    </source>
</evidence>
<reference evidence="14 17" key="2">
    <citation type="submission" date="2016-06" db="EMBL/GenBank/DDBJ databases">
        <authorList>
            <person name="Kjaerup R.B."/>
            <person name="Dalgaard T.S."/>
            <person name="Juul-Madsen H.R."/>
        </authorList>
    </citation>
    <scope>NUCLEOTIDE SEQUENCE [LARGE SCALE GENOMIC DNA]</scope>
    <source>
        <strain evidence="14 17">CECT 5115</strain>
    </source>
</reference>
<dbReference type="AlphaFoldDB" id="A0A1C3JPR8"/>
<evidence type="ECO:0000313" key="17">
    <source>
        <dbReference type="Proteomes" id="UP000092871"/>
    </source>
</evidence>
<accession>A0A1C3JPR8</accession>
<dbReference type="InterPro" id="IPR036890">
    <property type="entry name" value="HATPase_C_sf"/>
</dbReference>
<dbReference type="SUPFAM" id="SSF47384">
    <property type="entry name" value="Homodimeric domain of signal transducing histidine kinase"/>
    <property type="match status" value="1"/>
</dbReference>
<dbReference type="Gene3D" id="6.10.340.10">
    <property type="match status" value="1"/>
</dbReference>
<dbReference type="EMBL" id="FLRA01000006">
    <property type="protein sequence ID" value="SBT17019.1"/>
    <property type="molecule type" value="Genomic_DNA"/>
</dbReference>
<evidence type="ECO:0000313" key="14">
    <source>
        <dbReference type="EMBL" id="SBT17019.1"/>
    </source>
</evidence>
<name>A0A1C3JPR8_9GAMM</name>
<dbReference type="PANTHER" id="PTHR43065:SF22">
    <property type="entry name" value="HISTIDINE KINASE"/>
    <property type="match status" value="1"/>
</dbReference>
<evidence type="ECO:0000256" key="7">
    <source>
        <dbReference type="ARBA" id="ARBA00022692"/>
    </source>
</evidence>
<evidence type="ECO:0000256" key="2">
    <source>
        <dbReference type="ARBA" id="ARBA00004651"/>
    </source>
</evidence>
<dbReference type="InterPro" id="IPR029151">
    <property type="entry name" value="Sensor-like_sf"/>
</dbReference>
<proteinExistence type="predicted"/>
<evidence type="ECO:0000256" key="8">
    <source>
        <dbReference type="ARBA" id="ARBA00022777"/>
    </source>
</evidence>
<evidence type="ECO:0000256" key="3">
    <source>
        <dbReference type="ARBA" id="ARBA00012438"/>
    </source>
</evidence>
<feature type="domain" description="HAMP" evidence="13">
    <location>
        <begin position="346"/>
        <end position="398"/>
    </location>
</feature>
<keyword evidence="4" id="KW-1003">Cell membrane</keyword>
<dbReference type="EMBL" id="FLRB01000007">
    <property type="protein sequence ID" value="SBT20674.1"/>
    <property type="molecule type" value="Genomic_DNA"/>
</dbReference>
<evidence type="ECO:0000313" key="15">
    <source>
        <dbReference type="EMBL" id="SBT20674.1"/>
    </source>
</evidence>
<evidence type="ECO:0000256" key="4">
    <source>
        <dbReference type="ARBA" id="ARBA00022475"/>
    </source>
</evidence>
<dbReference type="Pfam" id="PF00672">
    <property type="entry name" value="HAMP"/>
    <property type="match status" value="1"/>
</dbReference>
<dbReference type="CDD" id="cd00082">
    <property type="entry name" value="HisKA"/>
    <property type="match status" value="1"/>
</dbReference>
<dbReference type="Pfam" id="PF00512">
    <property type="entry name" value="HisKA"/>
    <property type="match status" value="1"/>
</dbReference>
<dbReference type="SUPFAM" id="SSF103190">
    <property type="entry name" value="Sensory domain-like"/>
    <property type="match status" value="1"/>
</dbReference>
<evidence type="ECO:0000259" key="13">
    <source>
        <dbReference type="PROSITE" id="PS50885"/>
    </source>
</evidence>
<evidence type="ECO:0000313" key="16">
    <source>
        <dbReference type="Proteomes" id="UP000092840"/>
    </source>
</evidence>
<dbReference type="RefSeq" id="WP_170756301.1">
    <property type="nucleotide sequence ID" value="NZ_FLRA01000006.1"/>
</dbReference>
<dbReference type="Gene3D" id="3.30.565.10">
    <property type="entry name" value="Histidine kinase-like ATPase, C-terminal domain"/>
    <property type="match status" value="1"/>
</dbReference>
<reference evidence="15 16" key="1">
    <citation type="submission" date="2016-06" db="EMBL/GenBank/DDBJ databases">
        <authorList>
            <person name="Rodrigo-Torres L."/>
            <person name="Arahal D.R."/>
        </authorList>
    </citation>
    <scope>NUCLEOTIDE SEQUENCE [LARGE SCALE GENOMIC DNA]</scope>
    <source>
        <strain evidence="15 16">CECT 5116</strain>
    </source>
</reference>
<dbReference type="SMART" id="SM00304">
    <property type="entry name" value="HAMP"/>
    <property type="match status" value="1"/>
</dbReference>
<dbReference type="InterPro" id="IPR003660">
    <property type="entry name" value="HAMP_dom"/>
</dbReference>
<sequence length="666" mass="74742">MLERWSKRRTSLRYRLLVLTLFPLLLVLPGVIGLAYLWSQEVGYRQLLMKANTDLAVAHEAFLNSQQSYLMNLSLAASHHHRAILQALAITTPASIKTLEDTLKNEAGLDFVRLLDLSGCEQRNNQCQYPNSPSMPQAFKGQPLSAIEIFSARQLSNIDPILAQRARIPMVDSDISEQRGMLIHLFEPIRDDHGEVIGALAAGVLMNGNFALVDQIRNTVYGPGSLPEGGIGTVTLFLDDVRISTNVPHPNSPERRALGTKVSTEVHQQVLGQGQRWLDRAFVVNDWYISAYEPVIDASGKRVGMLYAGFLESPFLDSFYYWLELLLWLFAVVLIGCAIIAVRGARSISKPLEHMTEVMDRVREGQHQTLPHYQSSDEIQELALHFNAMLSQLDTQHHAIQSAADQFEEKVNQRTAQLKHRTDELQQHIALLNRTREQLIEQGKLAALGELTAGIAHEINNPTAVILGYMDLLLDELGDQATPEMRHDAELIIAQVDRIRTIINDLLKLARPVPETLTYQTIDLNEVIRKTQTLVKHELQRRGIHLTLDLNAQRPAYADAPQLQQVLINLVMNAANATEEKGEIIVRSHDSAHGWVKLTIRDNGSGIEPQHLNRIFDPFFSTSHSGTGLGLAISHRLLSQMNAQIKVRSRLGHGSVFFIWFSTDKQ</sequence>
<evidence type="ECO:0000256" key="11">
    <source>
        <dbReference type="SAM" id="Phobius"/>
    </source>
</evidence>